<dbReference type="SMART" id="SM00448">
    <property type="entry name" value="REC"/>
    <property type="match status" value="1"/>
</dbReference>
<sequence length="210" mass="23557">MDAIDTNLVFVIDDDDAFRRSLVFLLEDLDWRVEAFASAAEFLEACPEPVAEAGCILLDIRMPLMSGMELQLKLNELGWVTPIIFLTGHGDIEMAVQAMKLGAYGFLSKPFKDQVLLDEVAAAVRFAQQTRENLQRQQEAEEILARLSPREKQVANLLARGQSNRLIAQQLDISEKTVHIHRQNVMEKAEISSAAELARLMLKADPHSLD</sequence>
<proteinExistence type="predicted"/>
<dbReference type="CDD" id="cd06170">
    <property type="entry name" value="LuxR_C_like"/>
    <property type="match status" value="1"/>
</dbReference>
<gene>
    <name evidence="8" type="primary">fixJ_2</name>
    <name evidence="8" type="ORF">NCTC11009_02107</name>
</gene>
<evidence type="ECO:0000256" key="1">
    <source>
        <dbReference type="ARBA" id="ARBA00023015"/>
    </source>
</evidence>
<dbReference type="PROSITE" id="PS00622">
    <property type="entry name" value="HTH_LUXR_1"/>
    <property type="match status" value="1"/>
</dbReference>
<name>A0A2X1UP28_9BURK</name>
<dbReference type="RefSeq" id="WP_113062838.1">
    <property type="nucleotide sequence ID" value="NZ_UATH01000001.1"/>
</dbReference>
<dbReference type="InterPro" id="IPR016032">
    <property type="entry name" value="Sig_transdc_resp-reg_C-effctor"/>
</dbReference>
<dbReference type="PANTHER" id="PTHR44688">
    <property type="entry name" value="DNA-BINDING TRANSCRIPTIONAL ACTIVATOR DEVR_DOSR"/>
    <property type="match status" value="1"/>
</dbReference>
<dbReference type="InterPro" id="IPR011006">
    <property type="entry name" value="CheY-like_superfamily"/>
</dbReference>
<evidence type="ECO:0000256" key="4">
    <source>
        <dbReference type="PROSITE-ProRule" id="PRU00169"/>
    </source>
</evidence>
<dbReference type="GO" id="GO:0003677">
    <property type="term" value="F:DNA binding"/>
    <property type="evidence" value="ECO:0007669"/>
    <property type="project" value="UniProtKB-KW"/>
</dbReference>
<dbReference type="PANTHER" id="PTHR44688:SF16">
    <property type="entry name" value="DNA-BINDING TRANSCRIPTIONAL ACTIVATOR DEVR_DOSR"/>
    <property type="match status" value="1"/>
</dbReference>
<dbReference type="GO" id="GO:0006355">
    <property type="term" value="P:regulation of DNA-templated transcription"/>
    <property type="evidence" value="ECO:0007669"/>
    <property type="project" value="InterPro"/>
</dbReference>
<accession>A0A2X1UP28</accession>
<dbReference type="InterPro" id="IPR000792">
    <property type="entry name" value="Tscrpt_reg_LuxR_C"/>
</dbReference>
<reference evidence="8 9" key="1">
    <citation type="submission" date="2018-06" db="EMBL/GenBank/DDBJ databases">
        <authorList>
            <consortium name="Pathogen Informatics"/>
            <person name="Doyle S."/>
        </authorList>
    </citation>
    <scope>NUCLEOTIDE SEQUENCE [LARGE SCALE GENOMIC DNA]</scope>
    <source>
        <strain evidence="8 9">NCTC11009</strain>
    </source>
</reference>
<evidence type="ECO:0000256" key="5">
    <source>
        <dbReference type="SAM" id="Coils"/>
    </source>
</evidence>
<feature type="domain" description="Response regulatory" evidence="7">
    <location>
        <begin position="8"/>
        <end position="124"/>
    </location>
</feature>
<evidence type="ECO:0000259" key="7">
    <source>
        <dbReference type="PROSITE" id="PS50110"/>
    </source>
</evidence>
<feature type="coiled-coil region" evidence="5">
    <location>
        <begin position="117"/>
        <end position="144"/>
    </location>
</feature>
<protein>
    <submittedName>
        <fullName evidence="8">Transcriptional regulatory protein fixJ</fullName>
    </submittedName>
</protein>
<dbReference type="CDD" id="cd17537">
    <property type="entry name" value="REC_FixJ"/>
    <property type="match status" value="1"/>
</dbReference>
<dbReference type="Gene3D" id="3.40.50.2300">
    <property type="match status" value="1"/>
</dbReference>
<dbReference type="PRINTS" id="PR00038">
    <property type="entry name" value="HTHLUXR"/>
</dbReference>
<keyword evidence="2" id="KW-0238">DNA-binding</keyword>
<feature type="modified residue" description="4-aspartylphosphate" evidence="4">
    <location>
        <position position="59"/>
    </location>
</feature>
<dbReference type="PROSITE" id="PS50043">
    <property type="entry name" value="HTH_LUXR_2"/>
    <property type="match status" value="1"/>
</dbReference>
<keyword evidence="4" id="KW-0597">Phosphoprotein</keyword>
<dbReference type="SMART" id="SM00421">
    <property type="entry name" value="HTH_LUXR"/>
    <property type="match status" value="1"/>
</dbReference>
<dbReference type="SUPFAM" id="SSF52172">
    <property type="entry name" value="CheY-like"/>
    <property type="match status" value="1"/>
</dbReference>
<dbReference type="Pfam" id="PF00072">
    <property type="entry name" value="Response_reg"/>
    <property type="match status" value="1"/>
</dbReference>
<evidence type="ECO:0000259" key="6">
    <source>
        <dbReference type="PROSITE" id="PS50043"/>
    </source>
</evidence>
<dbReference type="GO" id="GO:0000160">
    <property type="term" value="P:phosphorelay signal transduction system"/>
    <property type="evidence" value="ECO:0007669"/>
    <property type="project" value="InterPro"/>
</dbReference>
<evidence type="ECO:0000256" key="2">
    <source>
        <dbReference type="ARBA" id="ARBA00023125"/>
    </source>
</evidence>
<evidence type="ECO:0000313" key="8">
    <source>
        <dbReference type="EMBL" id="SPY08867.1"/>
    </source>
</evidence>
<dbReference type="AlphaFoldDB" id="A0A2X1UP28"/>
<organism evidence="8 9">
    <name type="scientific">Oligella urethralis</name>
    <dbReference type="NCBI Taxonomy" id="90245"/>
    <lineage>
        <taxon>Bacteria</taxon>
        <taxon>Pseudomonadati</taxon>
        <taxon>Pseudomonadota</taxon>
        <taxon>Betaproteobacteria</taxon>
        <taxon>Burkholderiales</taxon>
        <taxon>Alcaligenaceae</taxon>
        <taxon>Oligella</taxon>
    </lineage>
</organism>
<dbReference type="InterPro" id="IPR001789">
    <property type="entry name" value="Sig_transdc_resp-reg_receiver"/>
</dbReference>
<evidence type="ECO:0000313" key="9">
    <source>
        <dbReference type="Proteomes" id="UP000250242"/>
    </source>
</evidence>
<feature type="domain" description="HTH luxR-type" evidence="6">
    <location>
        <begin position="140"/>
        <end position="205"/>
    </location>
</feature>
<keyword evidence="3" id="KW-0804">Transcription</keyword>
<dbReference type="PROSITE" id="PS50110">
    <property type="entry name" value="RESPONSE_REGULATORY"/>
    <property type="match status" value="1"/>
</dbReference>
<keyword evidence="5" id="KW-0175">Coiled coil</keyword>
<dbReference type="SUPFAM" id="SSF46894">
    <property type="entry name" value="C-terminal effector domain of the bipartite response regulators"/>
    <property type="match status" value="1"/>
</dbReference>
<dbReference type="EMBL" id="UATH01000001">
    <property type="protein sequence ID" value="SPY08867.1"/>
    <property type="molecule type" value="Genomic_DNA"/>
</dbReference>
<keyword evidence="1" id="KW-0805">Transcription regulation</keyword>
<dbReference type="Pfam" id="PF00196">
    <property type="entry name" value="GerE"/>
    <property type="match status" value="1"/>
</dbReference>
<evidence type="ECO:0000256" key="3">
    <source>
        <dbReference type="ARBA" id="ARBA00023163"/>
    </source>
</evidence>
<dbReference type="Proteomes" id="UP000250242">
    <property type="component" value="Unassembled WGS sequence"/>
</dbReference>
<dbReference type="InterPro" id="IPR036388">
    <property type="entry name" value="WH-like_DNA-bd_sf"/>
</dbReference>
<dbReference type="Gene3D" id="1.10.10.10">
    <property type="entry name" value="Winged helix-like DNA-binding domain superfamily/Winged helix DNA-binding domain"/>
    <property type="match status" value="1"/>
</dbReference>